<name>A0A316ALV4_9BACT</name>
<proteinExistence type="predicted"/>
<keyword evidence="5" id="KW-1185">Reference proteome</keyword>
<dbReference type="PANTHER" id="PTHR34069:SF2">
    <property type="entry name" value="BETA-KETOACYL-[ACYL-CARRIER-PROTEIN] SYNTHASE III"/>
    <property type="match status" value="1"/>
</dbReference>
<comment type="caution">
    <text evidence="4">The sequence shown here is derived from an EMBL/GenBank/DDBJ whole genome shotgun (WGS) entry which is preliminary data.</text>
</comment>
<reference evidence="4 5" key="1">
    <citation type="submission" date="2018-03" db="EMBL/GenBank/DDBJ databases">
        <title>Genomic Encyclopedia of Archaeal and Bacterial Type Strains, Phase II (KMG-II): from individual species to whole genera.</title>
        <authorList>
            <person name="Goeker M."/>
        </authorList>
    </citation>
    <scope>NUCLEOTIDE SEQUENCE [LARGE SCALE GENOMIC DNA]</scope>
    <source>
        <strain evidence="4 5">DSM 100346</strain>
    </source>
</reference>
<dbReference type="PANTHER" id="PTHR34069">
    <property type="entry name" value="3-OXOACYL-[ACYL-CARRIER-PROTEIN] SYNTHASE 3"/>
    <property type="match status" value="1"/>
</dbReference>
<evidence type="ECO:0000313" key="5">
    <source>
        <dbReference type="Proteomes" id="UP000245880"/>
    </source>
</evidence>
<protein>
    <submittedName>
        <fullName evidence="4">3-oxoacyl-[acyl-carrier-protein] synthase-3</fullName>
    </submittedName>
</protein>
<feature type="domain" description="Beta-ketoacyl-[acyl-carrier-protein] synthase III C-terminal" evidence="3">
    <location>
        <begin position="286"/>
        <end position="363"/>
    </location>
</feature>
<gene>
    <name evidence="4" type="ORF">CLV98_104372</name>
</gene>
<evidence type="ECO:0000256" key="1">
    <source>
        <dbReference type="ARBA" id="ARBA00022679"/>
    </source>
</evidence>
<dbReference type="GO" id="GO:0044550">
    <property type="term" value="P:secondary metabolite biosynthetic process"/>
    <property type="evidence" value="ECO:0007669"/>
    <property type="project" value="TreeGrafter"/>
</dbReference>
<evidence type="ECO:0000313" key="4">
    <source>
        <dbReference type="EMBL" id="PWJ58512.1"/>
    </source>
</evidence>
<dbReference type="AlphaFoldDB" id="A0A316ALV4"/>
<dbReference type="EMBL" id="QGDT01000004">
    <property type="protein sequence ID" value="PWJ58512.1"/>
    <property type="molecule type" value="Genomic_DNA"/>
</dbReference>
<accession>A0A316ALV4</accession>
<dbReference type="Proteomes" id="UP000245880">
    <property type="component" value="Unassembled WGS sequence"/>
</dbReference>
<dbReference type="SUPFAM" id="SSF53901">
    <property type="entry name" value="Thiolase-like"/>
    <property type="match status" value="2"/>
</dbReference>
<dbReference type="OrthoDB" id="2514738at2"/>
<dbReference type="InterPro" id="IPR013747">
    <property type="entry name" value="ACP_syn_III_C"/>
</dbReference>
<dbReference type="RefSeq" id="WP_109674349.1">
    <property type="nucleotide sequence ID" value="NZ_QGDT01000004.1"/>
</dbReference>
<dbReference type="CDD" id="cd00827">
    <property type="entry name" value="init_cond_enzymes"/>
    <property type="match status" value="1"/>
</dbReference>
<evidence type="ECO:0000259" key="3">
    <source>
        <dbReference type="Pfam" id="PF08541"/>
    </source>
</evidence>
<sequence>MSDTYITRVAQFLPNEGVLNEDMETYLGYINGKASKSKSIVLRNNGIKRRFYALDREGNPTHTNAEMAAAAVKGLFEPESKEIGEVDLLCCATSSPDQLMPSHAVMVHGYLPELDAIEVVSPSGVCCAGMHALKYAYMAVKVGDKKKAVACASERLSPVLKADQFEDEVQQLIRLEQNPIIAFDKDFLRWMLSDGAGAFLVENKPNPDGISLKIEWIEGCSYANTEEACMYMGAEKGSNGTLKSYKDIPSDELIEKSILSIKQDVKLLGEKIVKLGFTKLKEILIEKGVDMKDVAYFLPHLSSYFFENKIDDFFTENGIPIPKEKWFTNLASVGNVGAASIYMMLEAIFNSGALKKGEKILLAVPESSRFSYMFCLLTVC</sequence>
<organism evidence="4 5">
    <name type="scientific">Dyadobacter jejuensis</name>
    <dbReference type="NCBI Taxonomy" id="1082580"/>
    <lineage>
        <taxon>Bacteria</taxon>
        <taxon>Pseudomonadati</taxon>
        <taxon>Bacteroidota</taxon>
        <taxon>Cytophagia</taxon>
        <taxon>Cytophagales</taxon>
        <taxon>Spirosomataceae</taxon>
        <taxon>Dyadobacter</taxon>
    </lineage>
</organism>
<dbReference type="GO" id="GO:0016746">
    <property type="term" value="F:acyltransferase activity"/>
    <property type="evidence" value="ECO:0007669"/>
    <property type="project" value="UniProtKB-KW"/>
</dbReference>
<dbReference type="Gene3D" id="3.40.47.10">
    <property type="match status" value="2"/>
</dbReference>
<dbReference type="InterPro" id="IPR016039">
    <property type="entry name" value="Thiolase-like"/>
</dbReference>
<evidence type="ECO:0000256" key="2">
    <source>
        <dbReference type="ARBA" id="ARBA00023315"/>
    </source>
</evidence>
<dbReference type="Pfam" id="PF08541">
    <property type="entry name" value="ACP_syn_III_C"/>
    <property type="match status" value="1"/>
</dbReference>
<keyword evidence="2" id="KW-0012">Acyltransferase</keyword>
<dbReference type="NCBIfam" id="NF005293">
    <property type="entry name" value="PRK06816.1"/>
    <property type="match status" value="1"/>
</dbReference>
<keyword evidence="1" id="KW-0808">Transferase</keyword>